<gene>
    <name evidence="1" type="ORF">ABNE31_14465</name>
</gene>
<dbReference type="InterPro" id="IPR053825">
    <property type="entry name" value="DUF7009"/>
</dbReference>
<name>A0AAU7MX42_9FLAO</name>
<evidence type="ECO:0000313" key="1">
    <source>
        <dbReference type="EMBL" id="XBQ22799.1"/>
    </source>
</evidence>
<dbReference type="KEGG" id="fld:ABNE31_14465"/>
<reference evidence="1" key="1">
    <citation type="submission" date="2024-05" db="EMBL/GenBank/DDBJ databases">
        <title>Draft Genome Sequences of Flagellimonas sp. MMG031 and Marinobacter sp. MMG032 Isolated from the dinoflagellate Symbiodinium pilosum.</title>
        <authorList>
            <person name="Shikuma N.J."/>
            <person name="Farrell M.V."/>
        </authorList>
    </citation>
    <scope>NUCLEOTIDE SEQUENCE</scope>
    <source>
        <strain evidence="1">MMG031</strain>
    </source>
</reference>
<proteinExistence type="predicted"/>
<sequence>MKIRIKGNSIRYRLTKTEVETFCKTGVFKESTEFGTSTFTYVLRAKKTKVDLLEATYIQDTITLYLDDRELSTWAKSDRVGYSSTSVLPSGKQLSLLLEKDFACLDNTTEDQSDNYPNPKNDSNIC</sequence>
<organism evidence="1">
    <name type="scientific">Flagellimonas sp. MMG031</name>
    <dbReference type="NCBI Taxonomy" id="3158549"/>
    <lineage>
        <taxon>Bacteria</taxon>
        <taxon>Pseudomonadati</taxon>
        <taxon>Bacteroidota</taxon>
        <taxon>Flavobacteriia</taxon>
        <taxon>Flavobacteriales</taxon>
        <taxon>Flavobacteriaceae</taxon>
        <taxon>Flagellimonas</taxon>
    </lineage>
</organism>
<accession>A0AAU7MX42</accession>
<dbReference type="AlphaFoldDB" id="A0AAU7MX42"/>
<dbReference type="RefSeq" id="WP_349351628.1">
    <property type="nucleotide sequence ID" value="NZ_CP157804.1"/>
</dbReference>
<protein>
    <submittedName>
        <fullName evidence="1">Uncharacterized protein</fullName>
    </submittedName>
</protein>
<dbReference type="EMBL" id="CP157804">
    <property type="protein sequence ID" value="XBQ22799.1"/>
    <property type="molecule type" value="Genomic_DNA"/>
</dbReference>
<dbReference type="Pfam" id="PF22668">
    <property type="entry name" value="DUF7009"/>
    <property type="match status" value="1"/>
</dbReference>